<dbReference type="PROSITE" id="PS51560">
    <property type="entry name" value="SAM_MT_NNT1"/>
    <property type="match status" value="1"/>
</dbReference>
<dbReference type="GO" id="GO:0032259">
    <property type="term" value="P:methylation"/>
    <property type="evidence" value="ECO:0007669"/>
    <property type="project" value="UniProtKB-KW"/>
</dbReference>
<dbReference type="Pfam" id="PF10294">
    <property type="entry name" value="Methyltransf_16"/>
    <property type="match status" value="1"/>
</dbReference>
<dbReference type="Gene3D" id="3.40.50.150">
    <property type="entry name" value="Vaccinia Virus protein VP39"/>
    <property type="match status" value="1"/>
</dbReference>
<organism evidence="7 8">
    <name type="scientific">Rhizoctonia solani</name>
    <dbReference type="NCBI Taxonomy" id="456999"/>
    <lineage>
        <taxon>Eukaryota</taxon>
        <taxon>Fungi</taxon>
        <taxon>Dikarya</taxon>
        <taxon>Basidiomycota</taxon>
        <taxon>Agaricomycotina</taxon>
        <taxon>Agaricomycetes</taxon>
        <taxon>Cantharellales</taxon>
        <taxon>Ceratobasidiaceae</taxon>
        <taxon>Rhizoctonia</taxon>
    </lineage>
</organism>
<evidence type="ECO:0000256" key="3">
    <source>
        <dbReference type="ARBA" id="ARBA00022679"/>
    </source>
</evidence>
<keyword evidence="4" id="KW-0949">S-adenosyl-L-methionine</keyword>
<dbReference type="SUPFAM" id="SSF53335">
    <property type="entry name" value="S-adenosyl-L-methionine-dependent methyltransferases"/>
    <property type="match status" value="1"/>
</dbReference>
<evidence type="ECO:0000313" key="7">
    <source>
        <dbReference type="EMBL" id="KAF8678838.1"/>
    </source>
</evidence>
<reference evidence="7" key="1">
    <citation type="submission" date="2020-09" db="EMBL/GenBank/DDBJ databases">
        <title>Comparative genome analyses of four rice-infecting Rhizoctonia solani isolates reveal extensive enrichment of homogalacturonan modification genes.</title>
        <authorList>
            <person name="Lee D.-Y."/>
            <person name="Jeon J."/>
            <person name="Kim K.-T."/>
            <person name="Cheong K."/>
            <person name="Song H."/>
            <person name="Choi G."/>
            <person name="Ko J."/>
            <person name="Opiyo S.O."/>
            <person name="Zuo S."/>
            <person name="Madhav S."/>
            <person name="Lee Y.-H."/>
            <person name="Wang G.-L."/>
        </authorList>
    </citation>
    <scope>NUCLEOTIDE SEQUENCE</scope>
    <source>
        <strain evidence="7">AG1-IA YN-7</strain>
    </source>
</reference>
<feature type="region of interest" description="Disordered" evidence="5">
    <location>
        <begin position="1"/>
        <end position="30"/>
    </location>
</feature>
<proteinExistence type="predicted"/>
<name>A0A8H7H8U3_9AGAM</name>
<dbReference type="PANTHER" id="PTHR14614">
    <property type="entry name" value="HEPATOCELLULAR CARCINOMA-ASSOCIATED ANTIGEN"/>
    <property type="match status" value="1"/>
</dbReference>
<accession>A0A8H7H8U3</accession>
<dbReference type="GO" id="GO:0005737">
    <property type="term" value="C:cytoplasm"/>
    <property type="evidence" value="ECO:0007669"/>
    <property type="project" value="TreeGrafter"/>
</dbReference>
<evidence type="ECO:0000259" key="6">
    <source>
        <dbReference type="Pfam" id="PF21671"/>
    </source>
</evidence>
<sequence>MAEHSGNEDELGLDNVFEEPPRPPTPPPTLTTYHRQATRLKSDASEWSTLDLQLVGHHVLWAQHLWNAAIILADFLDLNSLELCRDKAVLELGAGGALPSLVAALCGAHQVVITDYPDAPLLDNITRNIDHNIPSHIHPNVKAQGYVWGTNPEKLFQCLDRTNSAGDSLVDARTVEKNAFDVIILSDLIFNHSQHSALLDTCESALRPARRLEEVAQDEMKSADPKKLSHEPERAMDISTPCVLVFFSHHRPQYISRDLDFFTRAKERGWICEQVVQTKMKAMFPNDPGDEEVRSTVHGWILRRSGAITLKLLAFLELLIIHERFRSFFDAQTRSPTLLQKLDPVWIEDDQTSLNLQSGYVGIFDSILSYQNSLLLKPTLPNNETPWSLSFTPPFAPCKPSVTLKFALKFVVYSPTIAETNLLVMRPSFIVTALFALASTAVATFDKACPPLYGLKPLNEGCTAVVKKGILGIPYCESTCTSHPQPSGHYGKAKRNQPILGPDGTLQRCPSAMTACPIDPPPALNGDRATATISPNEPYECVKPSEDLYNCGGCSSTGLGISCVDLPGVRGTSCTEGKCTICKFFNYMRARLVPDDLI</sequence>
<dbReference type="PANTHER" id="PTHR14614:SF10">
    <property type="entry name" value="PROTEIN N-TERMINAL AND LYSINE N-METHYLTRANSFERASE EFM7"/>
    <property type="match status" value="1"/>
</dbReference>
<evidence type="ECO:0000256" key="2">
    <source>
        <dbReference type="ARBA" id="ARBA00022603"/>
    </source>
</evidence>
<dbReference type="GO" id="GO:0008757">
    <property type="term" value="F:S-adenosylmethionine-dependent methyltransferase activity"/>
    <property type="evidence" value="ECO:0007669"/>
    <property type="project" value="UniProtKB-ARBA"/>
</dbReference>
<protein>
    <submittedName>
        <fullName evidence="7">Protein N-terminal and lysine N-methyltransferase EFM7</fullName>
    </submittedName>
</protein>
<dbReference type="EMBL" id="JACYCC010000038">
    <property type="protein sequence ID" value="KAF8678838.1"/>
    <property type="molecule type" value="Genomic_DNA"/>
</dbReference>
<keyword evidence="2 7" id="KW-0489">Methyltransferase</keyword>
<keyword evidence="1" id="KW-0963">Cytoplasm</keyword>
<evidence type="ECO:0000256" key="1">
    <source>
        <dbReference type="ARBA" id="ARBA00022490"/>
    </source>
</evidence>
<gene>
    <name evidence="7" type="ORF">RHS04_04915</name>
</gene>
<dbReference type="InterPro" id="IPR019410">
    <property type="entry name" value="Methyltransf_16"/>
</dbReference>
<comment type="caution">
    <text evidence="7">The sequence shown here is derived from an EMBL/GenBank/DDBJ whole genome shotgun (WGS) entry which is preliminary data.</text>
</comment>
<dbReference type="InterPro" id="IPR025784">
    <property type="entry name" value="EFM7"/>
</dbReference>
<evidence type="ECO:0000313" key="8">
    <source>
        <dbReference type="Proteomes" id="UP000650582"/>
    </source>
</evidence>
<evidence type="ECO:0000256" key="4">
    <source>
        <dbReference type="ARBA" id="ARBA00022691"/>
    </source>
</evidence>
<keyword evidence="3 7" id="KW-0808">Transferase</keyword>
<dbReference type="InterPro" id="IPR029063">
    <property type="entry name" value="SAM-dependent_MTases_sf"/>
</dbReference>
<dbReference type="InterPro" id="IPR048661">
    <property type="entry name" value="CPL1-like"/>
</dbReference>
<evidence type="ECO:0000256" key="5">
    <source>
        <dbReference type="SAM" id="MobiDB-lite"/>
    </source>
</evidence>
<dbReference type="AlphaFoldDB" id="A0A8H7H8U3"/>
<dbReference type="Pfam" id="PF21671">
    <property type="entry name" value="CPL1-like"/>
    <property type="match status" value="1"/>
</dbReference>
<feature type="domain" description="Protein CPL1-like" evidence="6">
    <location>
        <begin position="539"/>
        <end position="582"/>
    </location>
</feature>
<dbReference type="Proteomes" id="UP000650582">
    <property type="component" value="Unassembled WGS sequence"/>
</dbReference>